<name>A0ABX5XHJ1_9BACT</name>
<sequence length="163" mass="17891">MLELVIAGSMLAGVMTGLSLVMRTARQSWETIDSEYAVLQQMHATSRHFVRAAREAVGVESISADGNAITLKMPDDRTATWQWYPNRSGQVGVVTFRDFSNPSESMLAQHVDDLSFSGFAADGVTATNVPDVIHVLQVSVTVTLPRSAVAQRTTHSKVWIRSW</sequence>
<reference evidence="1 2" key="1">
    <citation type="submission" date="2019-02" db="EMBL/GenBank/DDBJ databases">
        <title>Deep-cultivation of Planctomycetes and their phenomic and genomic characterization uncovers novel biology.</title>
        <authorList>
            <person name="Wiegand S."/>
            <person name="Jogler M."/>
            <person name="Boedeker C."/>
            <person name="Pinto D."/>
            <person name="Vollmers J."/>
            <person name="Rivas-Marin E."/>
            <person name="Kohn T."/>
            <person name="Peeters S.H."/>
            <person name="Heuer A."/>
            <person name="Rast P."/>
            <person name="Oberbeckmann S."/>
            <person name="Bunk B."/>
            <person name="Jeske O."/>
            <person name="Meyerdierks A."/>
            <person name="Storesund J.E."/>
            <person name="Kallscheuer N."/>
            <person name="Luecker S."/>
            <person name="Lage O.M."/>
            <person name="Pohl T."/>
            <person name="Merkel B.J."/>
            <person name="Hornburger P."/>
            <person name="Mueller R.-W."/>
            <person name="Bruemmer F."/>
            <person name="Labrenz M."/>
            <person name="Spormann A.M."/>
            <person name="Op den Camp H."/>
            <person name="Overmann J."/>
            <person name="Amann R."/>
            <person name="Jetten M.S.M."/>
            <person name="Mascher T."/>
            <person name="Medema M.H."/>
            <person name="Devos D.P."/>
            <person name="Kaster A.-K."/>
            <person name="Ovreas L."/>
            <person name="Rohde M."/>
            <person name="Galperin M.Y."/>
            <person name="Jogler C."/>
        </authorList>
    </citation>
    <scope>NUCLEOTIDE SEQUENCE [LARGE SCALE GENOMIC DNA]</scope>
    <source>
        <strain evidence="1 2">TBK1r</strain>
    </source>
</reference>
<evidence type="ECO:0000313" key="2">
    <source>
        <dbReference type="Proteomes" id="UP000318081"/>
    </source>
</evidence>
<keyword evidence="2" id="KW-1185">Reference proteome</keyword>
<protein>
    <submittedName>
        <fullName evidence="1">Uncharacterized protein</fullName>
    </submittedName>
</protein>
<organism evidence="1 2">
    <name type="scientific">Stieleria magnilauensis</name>
    <dbReference type="NCBI Taxonomy" id="2527963"/>
    <lineage>
        <taxon>Bacteria</taxon>
        <taxon>Pseudomonadati</taxon>
        <taxon>Planctomycetota</taxon>
        <taxon>Planctomycetia</taxon>
        <taxon>Pirellulales</taxon>
        <taxon>Pirellulaceae</taxon>
        <taxon>Stieleria</taxon>
    </lineage>
</organism>
<accession>A0ABX5XHJ1</accession>
<dbReference type="EMBL" id="CP036432">
    <property type="protein sequence ID" value="QDV81458.1"/>
    <property type="molecule type" value="Genomic_DNA"/>
</dbReference>
<proteinExistence type="predicted"/>
<dbReference type="Proteomes" id="UP000318081">
    <property type="component" value="Chromosome"/>
</dbReference>
<evidence type="ECO:0000313" key="1">
    <source>
        <dbReference type="EMBL" id="QDV81458.1"/>
    </source>
</evidence>
<gene>
    <name evidence="1" type="ORF">TBK1r_03760</name>
</gene>